<dbReference type="SUPFAM" id="SSF53756">
    <property type="entry name" value="UDP-Glycosyltransferase/glycogen phosphorylase"/>
    <property type="match status" value="1"/>
</dbReference>
<dbReference type="RefSeq" id="WP_100422583.1">
    <property type="nucleotide sequence ID" value="NZ_BOOX01000002.1"/>
</dbReference>
<proteinExistence type="predicted"/>
<name>A0A2M9CPR7_9CELL</name>
<dbReference type="InterPro" id="IPR043148">
    <property type="entry name" value="TagF_C"/>
</dbReference>
<reference evidence="2 3" key="1">
    <citation type="submission" date="2017-11" db="EMBL/GenBank/DDBJ databases">
        <title>Genomic Encyclopedia of Archaeal and Bacterial Type Strains, Phase II (KMG-II): From Individual Species to Whole Genera.</title>
        <authorList>
            <person name="Goeker M."/>
        </authorList>
    </citation>
    <scope>NUCLEOTIDE SEQUENCE [LARGE SCALE GENOMIC DNA]</scope>
    <source>
        <strain evidence="2 3">DSM 25478</strain>
    </source>
</reference>
<keyword evidence="2" id="KW-0808">Transferase</keyword>
<sequence length="456" mass="50228">MNAPLPTDDAEVEPSTLQVMTTRARKATGDALMRGGSSVKKLIRRRLLGIEPVPPFSPAPDELARGAFPIVAYFAEPPVRGYQLRQWLPVLEQVAETLPVLVVTRSWAMTKRLRAVTPLPVAFVKTLDSLMGVYEQVDPKAIVYVNNGMKNFQSLIYRQATHIHVNHGESDKISMVSNQAKAYDHVVVAGRAAIDRHASALVDFDLTRLVECGRPQLDLDLQPLLPACPAPCRTVLYAPTWSGENDANNYTSVDVLGVDIVRAILARPDTRLVYKPHPRVLTATDEEIVSAHTAILEMIARANAEGPHRHETPLEEDILALFESTDLLVTDISSVGLDFLYLRAEVPILLTDRRSDRERLLAEAPIARAVDVVDASTAGSLAQTLELNLTRDPRVEERASIRDYYFGFARGESSTRFMAFLEGVVARRDVMVDATSRTEVQSGEASDDAEDGMLGA</sequence>
<keyword evidence="3" id="KW-1185">Reference proteome</keyword>
<feature type="region of interest" description="Disordered" evidence="1">
    <location>
        <begin position="437"/>
        <end position="456"/>
    </location>
</feature>
<evidence type="ECO:0000256" key="1">
    <source>
        <dbReference type="SAM" id="MobiDB-lite"/>
    </source>
</evidence>
<dbReference type="GO" id="GO:0047355">
    <property type="term" value="F:CDP-glycerol glycerophosphotransferase activity"/>
    <property type="evidence" value="ECO:0007669"/>
    <property type="project" value="InterPro"/>
</dbReference>
<comment type="caution">
    <text evidence="2">The sequence shown here is derived from an EMBL/GenBank/DDBJ whole genome shotgun (WGS) entry which is preliminary data.</text>
</comment>
<dbReference type="Pfam" id="PF04464">
    <property type="entry name" value="Glyphos_transf"/>
    <property type="match status" value="1"/>
</dbReference>
<dbReference type="EMBL" id="PGFE01000002">
    <property type="protein sequence ID" value="PJJ73890.1"/>
    <property type="molecule type" value="Genomic_DNA"/>
</dbReference>
<organism evidence="2 3">
    <name type="scientific">Sediminihabitans luteus</name>
    <dbReference type="NCBI Taxonomy" id="1138585"/>
    <lineage>
        <taxon>Bacteria</taxon>
        <taxon>Bacillati</taxon>
        <taxon>Actinomycetota</taxon>
        <taxon>Actinomycetes</taxon>
        <taxon>Micrococcales</taxon>
        <taxon>Cellulomonadaceae</taxon>
        <taxon>Sediminihabitans</taxon>
    </lineage>
</organism>
<evidence type="ECO:0000313" key="3">
    <source>
        <dbReference type="Proteomes" id="UP000231693"/>
    </source>
</evidence>
<protein>
    <submittedName>
        <fullName evidence="2">CDP-glycerol:poly(Glycerophosphate) glycerophosphotransferase</fullName>
    </submittedName>
</protein>
<accession>A0A2M9CPR7</accession>
<dbReference type="Proteomes" id="UP000231693">
    <property type="component" value="Unassembled WGS sequence"/>
</dbReference>
<gene>
    <name evidence="2" type="ORF">CLV28_1374</name>
</gene>
<dbReference type="GO" id="GO:0016020">
    <property type="term" value="C:membrane"/>
    <property type="evidence" value="ECO:0007669"/>
    <property type="project" value="InterPro"/>
</dbReference>
<dbReference type="OrthoDB" id="7806295at2"/>
<evidence type="ECO:0000313" key="2">
    <source>
        <dbReference type="EMBL" id="PJJ73890.1"/>
    </source>
</evidence>
<feature type="compositionally biased region" description="Acidic residues" evidence="1">
    <location>
        <begin position="445"/>
        <end position="456"/>
    </location>
</feature>
<dbReference type="AlphaFoldDB" id="A0A2M9CPR7"/>
<dbReference type="InterPro" id="IPR007554">
    <property type="entry name" value="Glycerophosphate_synth"/>
</dbReference>
<dbReference type="Gene3D" id="3.40.50.12580">
    <property type="match status" value="1"/>
</dbReference>